<proteinExistence type="predicted"/>
<name>A0A7M5V9E6_9CNID</name>
<accession>A0A7M5V9E6</accession>
<feature type="domain" description="Integrase zinc-binding" evidence="1">
    <location>
        <begin position="58"/>
        <end position="110"/>
    </location>
</feature>
<keyword evidence="3" id="KW-1185">Reference proteome</keyword>
<dbReference type="Pfam" id="PF17921">
    <property type="entry name" value="Integrase_H2C2"/>
    <property type="match status" value="1"/>
</dbReference>
<evidence type="ECO:0000313" key="3">
    <source>
        <dbReference type="Proteomes" id="UP000594262"/>
    </source>
</evidence>
<organism evidence="2 3">
    <name type="scientific">Clytia hemisphaerica</name>
    <dbReference type="NCBI Taxonomy" id="252671"/>
    <lineage>
        <taxon>Eukaryota</taxon>
        <taxon>Metazoa</taxon>
        <taxon>Cnidaria</taxon>
        <taxon>Hydrozoa</taxon>
        <taxon>Hydroidolina</taxon>
        <taxon>Leptothecata</taxon>
        <taxon>Obeliida</taxon>
        <taxon>Clytiidae</taxon>
        <taxon>Clytia</taxon>
    </lineage>
</organism>
<evidence type="ECO:0000259" key="1">
    <source>
        <dbReference type="Pfam" id="PF17921"/>
    </source>
</evidence>
<protein>
    <recommendedName>
        <fullName evidence="1">Integrase zinc-binding domain-containing protein</fullName>
    </recommendedName>
</protein>
<dbReference type="Gene3D" id="1.10.340.70">
    <property type="match status" value="1"/>
</dbReference>
<dbReference type="EnsemblMetazoa" id="CLYHEMT006090.1">
    <property type="protein sequence ID" value="CLYHEMP006090.1"/>
    <property type="gene ID" value="CLYHEMG006090"/>
</dbReference>
<evidence type="ECO:0000313" key="2">
    <source>
        <dbReference type="EnsemblMetazoa" id="CLYHEMP006090.1"/>
    </source>
</evidence>
<dbReference type="InterPro" id="IPR041588">
    <property type="entry name" value="Integrase_H2C2"/>
</dbReference>
<sequence>MILRDEQERMTNQPDFEKMKSNLNVYKDDEGYHRVKSRFNESSLPTKKNPLLLPESTNFTKLLIKDTHEKCLHFGIETTLAKIRKRYWIIRGRKDVKNVLRKCVICKQFQGRTMKSPESPELPEF</sequence>
<dbReference type="PANTHER" id="PTHR47331">
    <property type="entry name" value="PHD-TYPE DOMAIN-CONTAINING PROTEIN"/>
    <property type="match status" value="1"/>
</dbReference>
<dbReference type="PANTHER" id="PTHR47331:SF1">
    <property type="entry name" value="GAG-LIKE PROTEIN"/>
    <property type="match status" value="1"/>
</dbReference>
<dbReference type="Proteomes" id="UP000594262">
    <property type="component" value="Unplaced"/>
</dbReference>
<reference evidence="2" key="1">
    <citation type="submission" date="2021-01" db="UniProtKB">
        <authorList>
            <consortium name="EnsemblMetazoa"/>
        </authorList>
    </citation>
    <scope>IDENTIFICATION</scope>
</reference>
<dbReference type="OrthoDB" id="5965925at2759"/>
<dbReference type="AlphaFoldDB" id="A0A7M5V9E6"/>